<keyword evidence="2" id="KW-1185">Reference proteome</keyword>
<name>A0ACD5ZDD0_AVESA</name>
<protein>
    <submittedName>
        <fullName evidence="1">Uncharacterized protein</fullName>
    </submittedName>
</protein>
<reference evidence="1" key="2">
    <citation type="submission" date="2025-09" db="UniProtKB">
        <authorList>
            <consortium name="EnsemblPlants"/>
        </authorList>
    </citation>
    <scope>IDENTIFICATION</scope>
</reference>
<proteinExistence type="predicted"/>
<evidence type="ECO:0000313" key="1">
    <source>
        <dbReference type="EnsemblPlants" id="AVESA.00010b.r2.6CG1148570.1.CDS"/>
    </source>
</evidence>
<dbReference type="EnsemblPlants" id="AVESA.00010b.r2.6CG1148570.1">
    <property type="protein sequence ID" value="AVESA.00010b.r2.6CG1148570.1.CDS"/>
    <property type="gene ID" value="AVESA.00010b.r2.6CG1148570"/>
</dbReference>
<sequence>MTRKNMHVVESNEEYLVEEQIEQQIRNQQVTESSDLQVITSNVEEGITDCDDDDNNDEGTKGRKKRKLKDIWNLPIGKRIVVKCNDLDQPIGKEANHLGNFLGTIARNGSLCSLSYKDWRLLIGERDKITNEQKNLKAILDQVKMRFLYPARLEQYILKTIRDRWRQHKSDLKAQNFHENKSIEVNYHNCPKSVSPDQWRSLVNNWTTQKAKDISAQNRENCGKRKSTHTAGTKSFPRMREELREQDPEKKYPHRAVLYVHTHKPRSKNNKNINEHVEELKDILEKQPELADTSQGKTAWKGDALNRVLGDDKSGHVHGLGLVPNPNKIFDVSTSLRFQNTHFSSLEDIPNEAMLSFRLELEKLGQHARNQDAVTLELKEKIRNMEREQNQRSSDLVPPLQDDPPIDGNNPQRKRVYGTSPSKQLPMVEEPNNLMIKQSGFHDLDMHSSNKPAAQDKNKETLVQNGNARQGEKSIAAWNNKRTIPQHSEKQRVTRVSTSDKYDVQNKNSKGANSVVLSNKQQSGSLSWCGHGSMAVGTKVFLKSLLSGNKDVALATIVCCDPKYKLDGAEITNQFWAVHVDAALVKTEELIRKRKNCTILDSKDKLMMIYG</sequence>
<dbReference type="Proteomes" id="UP001732700">
    <property type="component" value="Chromosome 6C"/>
</dbReference>
<reference evidence="1" key="1">
    <citation type="submission" date="2021-05" db="EMBL/GenBank/DDBJ databases">
        <authorList>
            <person name="Scholz U."/>
            <person name="Mascher M."/>
            <person name="Fiebig A."/>
        </authorList>
    </citation>
    <scope>NUCLEOTIDE SEQUENCE [LARGE SCALE GENOMIC DNA]</scope>
</reference>
<accession>A0ACD5ZDD0</accession>
<organism evidence="1 2">
    <name type="scientific">Avena sativa</name>
    <name type="common">Oat</name>
    <dbReference type="NCBI Taxonomy" id="4498"/>
    <lineage>
        <taxon>Eukaryota</taxon>
        <taxon>Viridiplantae</taxon>
        <taxon>Streptophyta</taxon>
        <taxon>Embryophyta</taxon>
        <taxon>Tracheophyta</taxon>
        <taxon>Spermatophyta</taxon>
        <taxon>Magnoliopsida</taxon>
        <taxon>Liliopsida</taxon>
        <taxon>Poales</taxon>
        <taxon>Poaceae</taxon>
        <taxon>BOP clade</taxon>
        <taxon>Pooideae</taxon>
        <taxon>Poodae</taxon>
        <taxon>Poeae</taxon>
        <taxon>Poeae Chloroplast Group 1 (Aveneae type)</taxon>
        <taxon>Aveninae</taxon>
        <taxon>Avena</taxon>
    </lineage>
</organism>
<evidence type="ECO:0000313" key="2">
    <source>
        <dbReference type="Proteomes" id="UP001732700"/>
    </source>
</evidence>